<organism evidence="1 2">
    <name type="scientific">Dreissena polymorpha</name>
    <name type="common">Zebra mussel</name>
    <name type="synonym">Mytilus polymorpha</name>
    <dbReference type="NCBI Taxonomy" id="45954"/>
    <lineage>
        <taxon>Eukaryota</taxon>
        <taxon>Metazoa</taxon>
        <taxon>Spiralia</taxon>
        <taxon>Lophotrochozoa</taxon>
        <taxon>Mollusca</taxon>
        <taxon>Bivalvia</taxon>
        <taxon>Autobranchia</taxon>
        <taxon>Heteroconchia</taxon>
        <taxon>Euheterodonta</taxon>
        <taxon>Imparidentia</taxon>
        <taxon>Neoheterodontei</taxon>
        <taxon>Myida</taxon>
        <taxon>Dreissenoidea</taxon>
        <taxon>Dreissenidae</taxon>
        <taxon>Dreissena</taxon>
    </lineage>
</organism>
<sequence length="254" mass="28816">MNVASTVLTRQIFMTHKGRQTIENMSSQKFTMSNKFYAHKIVTFFEDDIVQTTRVYEDRTLNAASKVFTRKNVPPHDIIGTHLLTNNDPSRVFARKNAPPPPPPWRSYIIGTNLLTKFHEDLTINVASRVLTRKMHRQLVAMTNIQTKKNAPPPLAAMRNAPALCSQVIQDIIGKNLLSKFHKDRQIDVASRVLTRKNAPPNGGHFHEDQTINVASIVKNPPPLGSHVFQAKVTIFELLRDIIETNLPTKFHED</sequence>
<gene>
    <name evidence="1" type="ORF">DPMN_166450</name>
</gene>
<proteinExistence type="predicted"/>
<accession>A0A9D4IXE2</accession>
<reference evidence="1" key="2">
    <citation type="submission" date="2020-11" db="EMBL/GenBank/DDBJ databases">
        <authorList>
            <person name="McCartney M.A."/>
            <person name="Auch B."/>
            <person name="Kono T."/>
            <person name="Mallez S."/>
            <person name="Becker A."/>
            <person name="Gohl D.M."/>
            <person name="Silverstein K.A.T."/>
            <person name="Koren S."/>
            <person name="Bechman K.B."/>
            <person name="Herman A."/>
            <person name="Abrahante J.E."/>
            <person name="Garbe J."/>
        </authorList>
    </citation>
    <scope>NUCLEOTIDE SEQUENCE</scope>
    <source>
        <strain evidence="1">Duluth1</strain>
        <tissue evidence="1">Whole animal</tissue>
    </source>
</reference>
<dbReference type="Proteomes" id="UP000828390">
    <property type="component" value="Unassembled WGS sequence"/>
</dbReference>
<dbReference type="EMBL" id="JAIWYP010000008">
    <property type="protein sequence ID" value="KAH3788314.1"/>
    <property type="molecule type" value="Genomic_DNA"/>
</dbReference>
<keyword evidence="2" id="KW-1185">Reference proteome</keyword>
<protein>
    <submittedName>
        <fullName evidence="1">Uncharacterized protein</fullName>
    </submittedName>
</protein>
<evidence type="ECO:0000313" key="2">
    <source>
        <dbReference type="Proteomes" id="UP000828390"/>
    </source>
</evidence>
<dbReference type="AlphaFoldDB" id="A0A9D4IXE2"/>
<evidence type="ECO:0000313" key="1">
    <source>
        <dbReference type="EMBL" id="KAH3788314.1"/>
    </source>
</evidence>
<reference evidence="1" key="1">
    <citation type="journal article" date="2019" name="bioRxiv">
        <title>The Genome of the Zebra Mussel, Dreissena polymorpha: A Resource for Invasive Species Research.</title>
        <authorList>
            <person name="McCartney M.A."/>
            <person name="Auch B."/>
            <person name="Kono T."/>
            <person name="Mallez S."/>
            <person name="Zhang Y."/>
            <person name="Obille A."/>
            <person name="Becker A."/>
            <person name="Abrahante J.E."/>
            <person name="Garbe J."/>
            <person name="Badalamenti J.P."/>
            <person name="Herman A."/>
            <person name="Mangelson H."/>
            <person name="Liachko I."/>
            <person name="Sullivan S."/>
            <person name="Sone E.D."/>
            <person name="Koren S."/>
            <person name="Silverstein K.A.T."/>
            <person name="Beckman K.B."/>
            <person name="Gohl D.M."/>
        </authorList>
    </citation>
    <scope>NUCLEOTIDE SEQUENCE</scope>
    <source>
        <strain evidence="1">Duluth1</strain>
        <tissue evidence="1">Whole animal</tissue>
    </source>
</reference>
<comment type="caution">
    <text evidence="1">The sequence shown here is derived from an EMBL/GenBank/DDBJ whole genome shotgun (WGS) entry which is preliminary data.</text>
</comment>
<name>A0A9D4IXE2_DREPO</name>